<dbReference type="EC" id="5.4.4.2" evidence="3"/>
<evidence type="ECO:0000259" key="6">
    <source>
        <dbReference type="Pfam" id="PF00425"/>
    </source>
</evidence>
<comment type="catalytic activity">
    <reaction evidence="1">
        <text>chorismate = isochorismate</text>
        <dbReference type="Rhea" id="RHEA:18985"/>
        <dbReference type="ChEBI" id="CHEBI:29748"/>
        <dbReference type="ChEBI" id="CHEBI:29780"/>
        <dbReference type="EC" id="5.4.4.2"/>
    </reaction>
</comment>
<accession>A0A8J6PA41</accession>
<dbReference type="InterPro" id="IPR015890">
    <property type="entry name" value="Chorismate_C"/>
</dbReference>
<dbReference type="Proteomes" id="UP000654401">
    <property type="component" value="Unassembled WGS sequence"/>
</dbReference>
<evidence type="ECO:0000256" key="5">
    <source>
        <dbReference type="ARBA" id="ARBA00041564"/>
    </source>
</evidence>
<evidence type="ECO:0000256" key="4">
    <source>
        <dbReference type="ARBA" id="ARBA00023235"/>
    </source>
</evidence>
<name>A0A8J6PA41_9GAMM</name>
<dbReference type="PANTHER" id="PTHR42839:SF2">
    <property type="entry name" value="ISOCHORISMATE SYNTHASE ENTC"/>
    <property type="match status" value="1"/>
</dbReference>
<proteinExistence type="inferred from homology"/>
<dbReference type="EMBL" id="JACNFK010000024">
    <property type="protein sequence ID" value="MBC8519517.1"/>
    <property type="molecule type" value="Genomic_DNA"/>
</dbReference>
<dbReference type="Pfam" id="PF00425">
    <property type="entry name" value="Chorismate_bind"/>
    <property type="match status" value="1"/>
</dbReference>
<dbReference type="InterPro" id="IPR004561">
    <property type="entry name" value="IsoChor_synthase"/>
</dbReference>
<comment type="similarity">
    <text evidence="2">Belongs to the isochorismate synthase family.</text>
</comment>
<dbReference type="GO" id="GO:0008909">
    <property type="term" value="F:isochorismate synthase activity"/>
    <property type="evidence" value="ECO:0007669"/>
    <property type="project" value="UniProtKB-EC"/>
</dbReference>
<dbReference type="NCBIfam" id="TIGR00543">
    <property type="entry name" value="isochor_syn"/>
    <property type="match status" value="1"/>
</dbReference>
<evidence type="ECO:0000313" key="8">
    <source>
        <dbReference type="Proteomes" id="UP000654401"/>
    </source>
</evidence>
<reference evidence="7 8" key="1">
    <citation type="submission" date="2020-08" db="EMBL/GenBank/DDBJ databases">
        <title>Bridging the membrane lipid divide: bacteria of the FCB group superphylum have the potential to synthesize archaeal ether lipids.</title>
        <authorList>
            <person name="Villanueva L."/>
            <person name="Von Meijenfeldt F.A.B."/>
            <person name="Westbye A.B."/>
            <person name="Yadav S."/>
            <person name="Hopmans E.C."/>
            <person name="Dutilh B.E."/>
            <person name="Sinninghe Damste J.S."/>
        </authorList>
    </citation>
    <scope>NUCLEOTIDE SEQUENCE [LARGE SCALE GENOMIC DNA]</scope>
    <source>
        <strain evidence="7">NIOZ-UU100</strain>
    </source>
</reference>
<organism evidence="7 8">
    <name type="scientific">Candidatus Thiopontia autotrophica</name>
    <dbReference type="NCBI Taxonomy" id="2841688"/>
    <lineage>
        <taxon>Bacteria</taxon>
        <taxon>Pseudomonadati</taxon>
        <taxon>Pseudomonadota</taxon>
        <taxon>Gammaproteobacteria</taxon>
        <taxon>Candidatus Thiopontia</taxon>
    </lineage>
</organism>
<evidence type="ECO:0000256" key="2">
    <source>
        <dbReference type="ARBA" id="ARBA00005297"/>
    </source>
</evidence>
<dbReference type="SUPFAM" id="SSF56322">
    <property type="entry name" value="ADC synthase"/>
    <property type="match status" value="1"/>
</dbReference>
<dbReference type="Gene3D" id="3.60.120.10">
    <property type="entry name" value="Anthranilate synthase"/>
    <property type="match status" value="1"/>
</dbReference>
<evidence type="ECO:0000256" key="3">
    <source>
        <dbReference type="ARBA" id="ARBA00012824"/>
    </source>
</evidence>
<evidence type="ECO:0000256" key="1">
    <source>
        <dbReference type="ARBA" id="ARBA00000799"/>
    </source>
</evidence>
<evidence type="ECO:0000313" key="7">
    <source>
        <dbReference type="EMBL" id="MBC8519517.1"/>
    </source>
</evidence>
<protein>
    <recommendedName>
        <fullName evidence="3">isochorismate synthase</fullName>
        <ecNumber evidence="3">5.4.4.2</ecNumber>
    </recommendedName>
    <alternativeName>
        <fullName evidence="5">Isochorismate mutase</fullName>
    </alternativeName>
</protein>
<comment type="caution">
    <text evidence="7">The sequence shown here is derived from an EMBL/GenBank/DDBJ whole genome shotgun (WGS) entry which is preliminary data.</text>
</comment>
<dbReference type="InterPro" id="IPR005801">
    <property type="entry name" value="ADC_synthase"/>
</dbReference>
<dbReference type="AlphaFoldDB" id="A0A8J6PA41"/>
<dbReference type="PANTHER" id="PTHR42839">
    <property type="entry name" value="ISOCHORISMATE SYNTHASE ENTC"/>
    <property type="match status" value="1"/>
</dbReference>
<sequence>MINKLKHELNLVYNNSDSQIDQVISIILPFNERPFTAPPPLKNGIYWRSPREGVRLLALQSGWQRELRGRERFTEAREQFLQLTNSWAVFDPEETGASPRTLFHYAFHEDDPMQNEWHGFPNTLLMLPRVQLINQSGRQSVIFSHQREGIAEEEILENWQEDINQLREILDNHPPPGAPSTITPDNSLDSADQIFRDAIETIYSNTIEKLVIGEQQRFHFSNPIGTERTLKKLERSSPSTAQFSFSIEGRHFIAAPPERLFSKRGADVESDALAGTLPRGSSEEEESMQEQLLLKNPKLRHEHQLVVDAVGSALLPLCETVDIPATPTIHKLENIQHLLTAIKGRLKTEDGRDSTSIFELIEALHQSPAICGTPRTAALQWLTEHNNSYRGGYCGGAGWIDPDGDGEIHVLLRCAMVEDEKAILYAGAGIVKGSVAEDEIAEIGLKIQGMLNALSA</sequence>
<gene>
    <name evidence="7" type="ORF">H8D24_03800</name>
</gene>
<keyword evidence="4 7" id="KW-0413">Isomerase</keyword>
<feature type="domain" description="Chorismate-utilising enzyme C-terminal" evidence="6">
    <location>
        <begin position="194"/>
        <end position="446"/>
    </location>
</feature>